<evidence type="ECO:0000256" key="2">
    <source>
        <dbReference type="SAM" id="MobiDB-lite"/>
    </source>
</evidence>
<name>A0ABQ4XXG7_9ASTR</name>
<proteinExistence type="predicted"/>
<gene>
    <name evidence="3" type="ORF">Tco_0702361</name>
</gene>
<evidence type="ECO:0000313" key="3">
    <source>
        <dbReference type="EMBL" id="GJS69520.1"/>
    </source>
</evidence>
<keyword evidence="4" id="KW-1185">Reference proteome</keyword>
<protein>
    <submittedName>
        <fullName evidence="3">Uncharacterized protein</fullName>
    </submittedName>
</protein>
<keyword evidence="1" id="KW-0175">Coiled coil</keyword>
<feature type="region of interest" description="Disordered" evidence="2">
    <location>
        <begin position="447"/>
        <end position="470"/>
    </location>
</feature>
<accession>A0ABQ4XXG7</accession>
<dbReference type="Proteomes" id="UP001151760">
    <property type="component" value="Unassembled WGS sequence"/>
</dbReference>
<dbReference type="EMBL" id="BQNB010009867">
    <property type="protein sequence ID" value="GJS69520.1"/>
    <property type="molecule type" value="Genomic_DNA"/>
</dbReference>
<organism evidence="3 4">
    <name type="scientific">Tanacetum coccineum</name>
    <dbReference type="NCBI Taxonomy" id="301880"/>
    <lineage>
        <taxon>Eukaryota</taxon>
        <taxon>Viridiplantae</taxon>
        <taxon>Streptophyta</taxon>
        <taxon>Embryophyta</taxon>
        <taxon>Tracheophyta</taxon>
        <taxon>Spermatophyta</taxon>
        <taxon>Magnoliopsida</taxon>
        <taxon>eudicotyledons</taxon>
        <taxon>Gunneridae</taxon>
        <taxon>Pentapetalae</taxon>
        <taxon>asterids</taxon>
        <taxon>campanulids</taxon>
        <taxon>Asterales</taxon>
        <taxon>Asteraceae</taxon>
        <taxon>Asteroideae</taxon>
        <taxon>Anthemideae</taxon>
        <taxon>Anthemidinae</taxon>
        <taxon>Tanacetum</taxon>
    </lineage>
</organism>
<comment type="caution">
    <text evidence="3">The sequence shown here is derived from an EMBL/GenBank/DDBJ whole genome shotgun (WGS) entry which is preliminary data.</text>
</comment>
<reference evidence="3" key="2">
    <citation type="submission" date="2022-01" db="EMBL/GenBank/DDBJ databases">
        <authorList>
            <person name="Yamashiro T."/>
            <person name="Shiraishi A."/>
            <person name="Satake H."/>
            <person name="Nakayama K."/>
        </authorList>
    </citation>
    <scope>NUCLEOTIDE SEQUENCE</scope>
</reference>
<evidence type="ECO:0000256" key="1">
    <source>
        <dbReference type="SAM" id="Coils"/>
    </source>
</evidence>
<sequence>MSGSSHSTVSFTSLAPLSGEFRTDSPGVVILGYDGLPLPFVPRPVDDEVDMPVVGQHIQPDDDDLGMGLDDLVGDDVEVDVDRVNPVLHEEEMEFDVDYVVRIDEEVEVVEPEVPIIPVDSIATSVGARISVRPQPSTPSVSADEAARLLSLPMPPPSPLDSVSSPSVEELLAQFIVTPPSSPDHIPTHDDVVAPLPVVDCQLPPIPPLLTFLSSVCHDEVPAYVMPPRKRLCSVVSRPHFEHGESSRAATRRVSIAEGQGVDYSFVDSVVEVEESSRKRRADAMGYGIREGDVDPTVVPDTDPLTLERVNERLTRLTGEHEHDISDLYALFEDAQDRHTAHFGRLTTDLYRVDQGVYQMNTEAIISDLRSEGQRRDGVTMRMVRVVRSLLDRVTAIEAELATLRARQSELESTLGQQGAADDADSHKSFMNLTCFSFAVCRNMPPKRTRHTRATRNTPVNDTPSPPMTADEIANLVQE</sequence>
<feature type="coiled-coil region" evidence="1">
    <location>
        <begin position="387"/>
        <end position="414"/>
    </location>
</feature>
<evidence type="ECO:0000313" key="4">
    <source>
        <dbReference type="Proteomes" id="UP001151760"/>
    </source>
</evidence>
<reference evidence="3" key="1">
    <citation type="journal article" date="2022" name="Int. J. Mol. Sci.">
        <title>Draft Genome of Tanacetum Coccineum: Genomic Comparison of Closely Related Tanacetum-Family Plants.</title>
        <authorList>
            <person name="Yamashiro T."/>
            <person name="Shiraishi A."/>
            <person name="Nakayama K."/>
            <person name="Satake H."/>
        </authorList>
    </citation>
    <scope>NUCLEOTIDE SEQUENCE</scope>
</reference>